<name>A0A6N2KKC1_SALVM</name>
<dbReference type="EMBL" id="CAADRP010000480">
    <property type="protein sequence ID" value="VFU29013.1"/>
    <property type="molecule type" value="Genomic_DNA"/>
</dbReference>
<evidence type="ECO:0000313" key="1">
    <source>
        <dbReference type="EMBL" id="VFU29013.1"/>
    </source>
</evidence>
<sequence length="87" mass="9795">MEIKGANPTAVLMRSVMKLAEGDNRPRPKPQRTTTVFLKTVDTLLKVMNQTLHLSYGPYMFLDSLGFLETHASRVTLKNTEVLECSI</sequence>
<reference evidence="1" key="1">
    <citation type="submission" date="2019-03" db="EMBL/GenBank/DDBJ databases">
        <authorList>
            <person name="Mank J."/>
            <person name="Almeida P."/>
        </authorList>
    </citation>
    <scope>NUCLEOTIDE SEQUENCE</scope>
    <source>
        <strain evidence="1">78183</strain>
    </source>
</reference>
<protein>
    <submittedName>
        <fullName evidence="1">Uncharacterized protein</fullName>
    </submittedName>
</protein>
<accession>A0A6N2KKC1</accession>
<organism evidence="1">
    <name type="scientific">Salix viminalis</name>
    <name type="common">Common osier</name>
    <name type="synonym">Basket willow</name>
    <dbReference type="NCBI Taxonomy" id="40686"/>
    <lineage>
        <taxon>Eukaryota</taxon>
        <taxon>Viridiplantae</taxon>
        <taxon>Streptophyta</taxon>
        <taxon>Embryophyta</taxon>
        <taxon>Tracheophyta</taxon>
        <taxon>Spermatophyta</taxon>
        <taxon>Magnoliopsida</taxon>
        <taxon>eudicotyledons</taxon>
        <taxon>Gunneridae</taxon>
        <taxon>Pentapetalae</taxon>
        <taxon>rosids</taxon>
        <taxon>fabids</taxon>
        <taxon>Malpighiales</taxon>
        <taxon>Salicaceae</taxon>
        <taxon>Saliceae</taxon>
        <taxon>Salix</taxon>
    </lineage>
</organism>
<dbReference type="AlphaFoldDB" id="A0A6N2KKC1"/>
<proteinExistence type="predicted"/>
<gene>
    <name evidence="1" type="ORF">SVIM_LOCUS101015</name>
</gene>